<dbReference type="PaxDb" id="2903-EOD16645"/>
<dbReference type="HOGENOM" id="CLU_034334_1_0_1"/>
<dbReference type="EnsemblProtists" id="EOD16645">
    <property type="protein sequence ID" value="EOD16645"/>
    <property type="gene ID" value="EMIHUDRAFT_370257"/>
</dbReference>
<dbReference type="InterPro" id="IPR026906">
    <property type="entry name" value="LRR_5"/>
</dbReference>
<keyword evidence="3" id="KW-1185">Reference proteome</keyword>
<reference evidence="3" key="1">
    <citation type="journal article" date="2013" name="Nature">
        <title>Pan genome of the phytoplankton Emiliania underpins its global distribution.</title>
        <authorList>
            <person name="Read B.A."/>
            <person name="Kegel J."/>
            <person name="Klute M.J."/>
            <person name="Kuo A."/>
            <person name="Lefebvre S.C."/>
            <person name="Maumus F."/>
            <person name="Mayer C."/>
            <person name="Miller J."/>
            <person name="Monier A."/>
            <person name="Salamov A."/>
            <person name="Young J."/>
            <person name="Aguilar M."/>
            <person name="Claverie J.M."/>
            <person name="Frickenhaus S."/>
            <person name="Gonzalez K."/>
            <person name="Herman E.K."/>
            <person name="Lin Y.C."/>
            <person name="Napier J."/>
            <person name="Ogata H."/>
            <person name="Sarno A.F."/>
            <person name="Shmutz J."/>
            <person name="Schroeder D."/>
            <person name="de Vargas C."/>
            <person name="Verret F."/>
            <person name="von Dassow P."/>
            <person name="Valentin K."/>
            <person name="Van de Peer Y."/>
            <person name="Wheeler G."/>
            <person name="Dacks J.B."/>
            <person name="Delwiche C.F."/>
            <person name="Dyhrman S.T."/>
            <person name="Glockner G."/>
            <person name="John U."/>
            <person name="Richards T."/>
            <person name="Worden A.Z."/>
            <person name="Zhang X."/>
            <person name="Grigoriev I.V."/>
            <person name="Allen A.E."/>
            <person name="Bidle K."/>
            <person name="Borodovsky M."/>
            <person name="Bowler C."/>
            <person name="Brownlee C."/>
            <person name="Cock J.M."/>
            <person name="Elias M."/>
            <person name="Gladyshev V.N."/>
            <person name="Groth M."/>
            <person name="Guda C."/>
            <person name="Hadaegh A."/>
            <person name="Iglesias-Rodriguez M.D."/>
            <person name="Jenkins J."/>
            <person name="Jones B.M."/>
            <person name="Lawson T."/>
            <person name="Leese F."/>
            <person name="Lindquist E."/>
            <person name="Lobanov A."/>
            <person name="Lomsadze A."/>
            <person name="Malik S.B."/>
            <person name="Marsh M.E."/>
            <person name="Mackinder L."/>
            <person name="Mock T."/>
            <person name="Mueller-Roeber B."/>
            <person name="Pagarete A."/>
            <person name="Parker M."/>
            <person name="Probert I."/>
            <person name="Quesneville H."/>
            <person name="Raines C."/>
            <person name="Rensing S.A."/>
            <person name="Riano-Pachon D.M."/>
            <person name="Richier S."/>
            <person name="Rokitta S."/>
            <person name="Shiraiwa Y."/>
            <person name="Soanes D.M."/>
            <person name="van der Giezen M."/>
            <person name="Wahlund T.M."/>
            <person name="Williams B."/>
            <person name="Wilson W."/>
            <person name="Wolfe G."/>
            <person name="Wurch L.L."/>
        </authorList>
    </citation>
    <scope>NUCLEOTIDE SEQUENCE</scope>
</reference>
<dbReference type="GeneID" id="17262794"/>
<dbReference type="Gene3D" id="3.80.10.10">
    <property type="entry name" value="Ribonuclease Inhibitor"/>
    <property type="match status" value="2"/>
</dbReference>
<sequence>MCVPEGLGRSTQTLPMPRADGDPSPPHARVDWLLALQDGDVASWDIYNGARKWTVAIAGGHATLPEGMEVLPDKAFFGRTSVVSITCPSSLRSIGEQCFSGCTSLAAVVLPAGLSSLGDGCFRNCASLTSVTVPAGLATLGVQAFDGCWSLTSIRLPPGLKSIGRWTFAGCTSLAHATLPDHLEKLGEYAFAGSSLATVALPASLASVGEGAFFRCSALTSIALPAGATEPSPAAARSRDSCAFKGCTALARVTFPDDVAAPTPRSAFYIEERHPLQDAPRHDFSFKGCTALADVDFPADLSYIGYDAFYNCASLGSVTVPASAQIEEWHGNALAFHPSTTVVRLPAARMRARRRLSLLDARGPPLLTFLLEAVLSYRRARPLLFGWLERVQVRIGSYGPDGAARKRDREEFEGDFGGI</sequence>
<protein>
    <submittedName>
        <fullName evidence="2">Uncharacterized protein</fullName>
    </submittedName>
</protein>
<proteinExistence type="predicted"/>
<dbReference type="SUPFAM" id="SSF52058">
    <property type="entry name" value="L domain-like"/>
    <property type="match status" value="1"/>
</dbReference>
<dbReference type="Pfam" id="PF13306">
    <property type="entry name" value="LRR_5"/>
    <property type="match status" value="2"/>
</dbReference>
<dbReference type="PANTHER" id="PTHR45661:SF3">
    <property type="entry name" value="IG-LIKE DOMAIN-CONTAINING PROTEIN"/>
    <property type="match status" value="1"/>
</dbReference>
<dbReference type="InterPro" id="IPR032675">
    <property type="entry name" value="LRR_dom_sf"/>
</dbReference>
<dbReference type="Proteomes" id="UP000013827">
    <property type="component" value="Unassembled WGS sequence"/>
</dbReference>
<reference evidence="2" key="2">
    <citation type="submission" date="2024-10" db="UniProtKB">
        <authorList>
            <consortium name="EnsemblProtists"/>
        </authorList>
    </citation>
    <scope>IDENTIFICATION</scope>
</reference>
<dbReference type="InterPro" id="IPR053139">
    <property type="entry name" value="Surface_bspA-like"/>
</dbReference>
<evidence type="ECO:0000313" key="2">
    <source>
        <dbReference type="EnsemblProtists" id="EOD16645"/>
    </source>
</evidence>
<dbReference type="AlphaFoldDB" id="A0A0D3IZG0"/>
<evidence type="ECO:0000256" key="1">
    <source>
        <dbReference type="SAM" id="MobiDB-lite"/>
    </source>
</evidence>
<feature type="region of interest" description="Disordered" evidence="1">
    <location>
        <begin position="1"/>
        <end position="25"/>
    </location>
</feature>
<dbReference type="KEGG" id="ehx:EMIHUDRAFT_370257"/>
<accession>A0A0D3IZG0</accession>
<evidence type="ECO:0000313" key="3">
    <source>
        <dbReference type="Proteomes" id="UP000013827"/>
    </source>
</evidence>
<organism evidence="2 3">
    <name type="scientific">Emiliania huxleyi (strain CCMP1516)</name>
    <dbReference type="NCBI Taxonomy" id="280463"/>
    <lineage>
        <taxon>Eukaryota</taxon>
        <taxon>Haptista</taxon>
        <taxon>Haptophyta</taxon>
        <taxon>Prymnesiophyceae</taxon>
        <taxon>Isochrysidales</taxon>
        <taxon>Noelaerhabdaceae</taxon>
        <taxon>Emiliania</taxon>
    </lineage>
</organism>
<name>A0A0D3IZG0_EMIH1</name>
<dbReference type="RefSeq" id="XP_005769074.1">
    <property type="nucleotide sequence ID" value="XM_005769017.1"/>
</dbReference>
<dbReference type="PANTHER" id="PTHR45661">
    <property type="entry name" value="SURFACE ANTIGEN"/>
    <property type="match status" value="1"/>
</dbReference>